<accession>A0A813G9J1</accession>
<organism evidence="2 3">
    <name type="scientific">Polarella glacialis</name>
    <name type="common">Dinoflagellate</name>
    <dbReference type="NCBI Taxonomy" id="89957"/>
    <lineage>
        <taxon>Eukaryota</taxon>
        <taxon>Sar</taxon>
        <taxon>Alveolata</taxon>
        <taxon>Dinophyceae</taxon>
        <taxon>Suessiales</taxon>
        <taxon>Suessiaceae</taxon>
        <taxon>Polarella</taxon>
    </lineage>
</organism>
<protein>
    <submittedName>
        <fullName evidence="2">Uncharacterized protein</fullName>
    </submittedName>
</protein>
<gene>
    <name evidence="2" type="ORF">PGLA1383_LOCUS39271</name>
</gene>
<proteinExistence type="predicted"/>
<feature type="non-terminal residue" evidence="2">
    <location>
        <position position="60"/>
    </location>
</feature>
<dbReference type="Proteomes" id="UP000654075">
    <property type="component" value="Unassembled WGS sequence"/>
</dbReference>
<keyword evidence="3" id="KW-1185">Reference proteome</keyword>
<evidence type="ECO:0000256" key="1">
    <source>
        <dbReference type="SAM" id="MobiDB-lite"/>
    </source>
</evidence>
<evidence type="ECO:0000313" key="2">
    <source>
        <dbReference type="EMBL" id="CAE8621752.1"/>
    </source>
</evidence>
<feature type="region of interest" description="Disordered" evidence="1">
    <location>
        <begin position="1"/>
        <end position="60"/>
    </location>
</feature>
<name>A0A813G9J1_POLGL</name>
<evidence type="ECO:0000313" key="3">
    <source>
        <dbReference type="Proteomes" id="UP000654075"/>
    </source>
</evidence>
<sequence>ACPQRSSTHATFAQGASHAGNYPAAPRRAKYPSGGRAPTRDLGRTGGEPGQATLKARQVA</sequence>
<reference evidence="2" key="1">
    <citation type="submission" date="2021-02" db="EMBL/GenBank/DDBJ databases">
        <authorList>
            <person name="Dougan E. K."/>
            <person name="Rhodes N."/>
            <person name="Thang M."/>
            <person name="Chan C."/>
        </authorList>
    </citation>
    <scope>NUCLEOTIDE SEQUENCE</scope>
</reference>
<dbReference type="AlphaFoldDB" id="A0A813G9J1"/>
<dbReference type="EMBL" id="CAJNNV010027810">
    <property type="protein sequence ID" value="CAE8621752.1"/>
    <property type="molecule type" value="Genomic_DNA"/>
</dbReference>
<comment type="caution">
    <text evidence="2">The sequence shown here is derived from an EMBL/GenBank/DDBJ whole genome shotgun (WGS) entry which is preliminary data.</text>
</comment>
<feature type="compositionally biased region" description="Polar residues" evidence="1">
    <location>
        <begin position="1"/>
        <end position="11"/>
    </location>
</feature>